<feature type="domain" description="PAC" evidence="4">
    <location>
        <begin position="203"/>
        <end position="255"/>
    </location>
</feature>
<reference evidence="6 8" key="2">
    <citation type="submission" date="2018-07" db="EMBL/GenBank/DDBJ databases">
        <title>Complete genome of the Arcobacter bivalviorum type strain LMG 26154.</title>
        <authorList>
            <person name="Miller W.G."/>
            <person name="Yee E."/>
            <person name="Bono J.L."/>
        </authorList>
    </citation>
    <scope>NUCLEOTIDE SEQUENCE [LARGE SCALE GENOMIC DNA]</scope>
    <source>
        <strain evidence="6 8">LMG 26154</strain>
    </source>
</reference>
<dbReference type="Gene3D" id="3.30.450.20">
    <property type="entry name" value="PAS domain"/>
    <property type="match status" value="2"/>
</dbReference>
<dbReference type="InterPro" id="IPR035965">
    <property type="entry name" value="PAS-like_dom_sf"/>
</dbReference>
<evidence type="ECO:0000313" key="8">
    <source>
        <dbReference type="Proteomes" id="UP000253850"/>
    </source>
</evidence>
<evidence type="ECO:0000259" key="4">
    <source>
        <dbReference type="PROSITE" id="PS50113"/>
    </source>
</evidence>
<evidence type="ECO:0000313" key="6">
    <source>
        <dbReference type="EMBL" id="AXH12109.1"/>
    </source>
</evidence>
<dbReference type="GO" id="GO:0016020">
    <property type="term" value="C:membrane"/>
    <property type="evidence" value="ECO:0007669"/>
    <property type="project" value="InterPro"/>
</dbReference>
<evidence type="ECO:0000259" key="5">
    <source>
        <dbReference type="PROSITE" id="PS50192"/>
    </source>
</evidence>
<dbReference type="Gene3D" id="1.10.287.950">
    <property type="entry name" value="Methyl-accepting chemotaxis protein"/>
    <property type="match status" value="1"/>
</dbReference>
<dbReference type="Proteomes" id="UP000289193">
    <property type="component" value="Unassembled WGS sequence"/>
</dbReference>
<dbReference type="SMART" id="SM00086">
    <property type="entry name" value="PAC"/>
    <property type="match status" value="2"/>
</dbReference>
<dbReference type="EMBL" id="PDKM01000001">
    <property type="protein sequence ID" value="RXK11218.1"/>
    <property type="molecule type" value="Genomic_DNA"/>
</dbReference>
<evidence type="ECO:0000313" key="9">
    <source>
        <dbReference type="Proteomes" id="UP000289193"/>
    </source>
</evidence>
<dbReference type="InterPro" id="IPR000014">
    <property type="entry name" value="PAS"/>
</dbReference>
<dbReference type="PROSITE" id="PS50113">
    <property type="entry name" value="PAC"/>
    <property type="match status" value="2"/>
</dbReference>
<accession>A0AAX2AD41</accession>
<dbReference type="InterPro" id="IPR000700">
    <property type="entry name" value="PAS-assoc_C"/>
</dbReference>
<dbReference type="KEGG" id="hbv:ABIV_1105"/>
<dbReference type="InterPro" id="IPR001610">
    <property type="entry name" value="PAC"/>
</dbReference>
<dbReference type="PROSITE" id="PS50111">
    <property type="entry name" value="CHEMOTAXIS_TRANSDUC_2"/>
    <property type="match status" value="1"/>
</dbReference>
<feature type="domain" description="Methyl-accepting transducer" evidence="2">
    <location>
        <begin position="256"/>
        <end position="489"/>
    </location>
</feature>
<dbReference type="RefSeq" id="WP_114838952.1">
    <property type="nucleotide sequence ID" value="NZ_CP031217.1"/>
</dbReference>
<dbReference type="EMBL" id="CP031217">
    <property type="protein sequence ID" value="AXH12109.1"/>
    <property type="molecule type" value="Genomic_DNA"/>
</dbReference>
<keyword evidence="9" id="KW-1185">Reference proteome</keyword>
<feature type="domain" description="PAC" evidence="4">
    <location>
        <begin position="81"/>
        <end position="133"/>
    </location>
</feature>
<name>A0AAX2AD41_9BACT</name>
<dbReference type="PROSITE" id="PS50192">
    <property type="entry name" value="T_SNARE"/>
    <property type="match status" value="1"/>
</dbReference>
<dbReference type="SUPFAM" id="SSF55785">
    <property type="entry name" value="PYP-like sensor domain (PAS domain)"/>
    <property type="match status" value="2"/>
</dbReference>
<feature type="domain" description="T-SNARE coiled-coil homology" evidence="5">
    <location>
        <begin position="415"/>
        <end position="477"/>
    </location>
</feature>
<dbReference type="Pfam" id="PF13426">
    <property type="entry name" value="PAS_9"/>
    <property type="match status" value="1"/>
</dbReference>
<evidence type="ECO:0000256" key="1">
    <source>
        <dbReference type="PROSITE-ProRule" id="PRU00284"/>
    </source>
</evidence>
<dbReference type="Pfam" id="PF00015">
    <property type="entry name" value="MCPsignal"/>
    <property type="match status" value="1"/>
</dbReference>
<feature type="domain" description="PAS" evidence="3">
    <location>
        <begin position="127"/>
        <end position="174"/>
    </location>
</feature>
<keyword evidence="1" id="KW-0807">Transducer</keyword>
<protein>
    <submittedName>
        <fullName evidence="7">Chemotaxis protein</fullName>
    </submittedName>
    <submittedName>
        <fullName evidence="6">PAS sensor-containing MCP-domain signal transduction protein</fullName>
    </submittedName>
</protein>
<proteinExistence type="predicted"/>
<dbReference type="PANTHER" id="PTHR24422:SF10">
    <property type="entry name" value="CHEMOTAXIS PROTEIN METHYLTRANSFERASE 2"/>
    <property type="match status" value="1"/>
</dbReference>
<dbReference type="SUPFAM" id="SSF58104">
    <property type="entry name" value="Methyl-accepting chemotaxis protein (MCP) signaling domain"/>
    <property type="match status" value="1"/>
</dbReference>
<dbReference type="GO" id="GO:0007165">
    <property type="term" value="P:signal transduction"/>
    <property type="evidence" value="ECO:0007669"/>
    <property type="project" value="UniProtKB-KW"/>
</dbReference>
<gene>
    <name evidence="6" type="ORF">ABIV_1105</name>
    <name evidence="7" type="ORF">CRV05_02290</name>
</gene>
<dbReference type="PROSITE" id="PS50112">
    <property type="entry name" value="PAS"/>
    <property type="match status" value="1"/>
</dbReference>
<dbReference type="Pfam" id="PF08447">
    <property type="entry name" value="PAS_3"/>
    <property type="match status" value="1"/>
</dbReference>
<dbReference type="InterPro" id="IPR013655">
    <property type="entry name" value="PAS_fold_3"/>
</dbReference>
<dbReference type="InterPro" id="IPR050903">
    <property type="entry name" value="Bact_Chemotaxis_MeTrfase"/>
</dbReference>
<reference evidence="7 9" key="1">
    <citation type="submission" date="2017-10" db="EMBL/GenBank/DDBJ databases">
        <title>Genomics of the genus Arcobacter.</title>
        <authorList>
            <person name="Perez-Cataluna A."/>
            <person name="Figueras M.J."/>
        </authorList>
    </citation>
    <scope>NUCLEOTIDE SEQUENCE [LARGE SCALE GENOMIC DNA]</scope>
    <source>
        <strain evidence="7 9">CECT 7835</strain>
    </source>
</reference>
<dbReference type="Proteomes" id="UP000253850">
    <property type="component" value="Chromosome"/>
</dbReference>
<dbReference type="AlphaFoldDB" id="A0AAX2AD41"/>
<dbReference type="SMART" id="SM00283">
    <property type="entry name" value="MA"/>
    <property type="match status" value="1"/>
</dbReference>
<evidence type="ECO:0000313" key="7">
    <source>
        <dbReference type="EMBL" id="RXK11218.1"/>
    </source>
</evidence>
<evidence type="ECO:0000259" key="2">
    <source>
        <dbReference type="PROSITE" id="PS50111"/>
    </source>
</evidence>
<organism evidence="7 9">
    <name type="scientific">Halarcobacter bivalviorum</name>
    <dbReference type="NCBI Taxonomy" id="663364"/>
    <lineage>
        <taxon>Bacteria</taxon>
        <taxon>Pseudomonadati</taxon>
        <taxon>Campylobacterota</taxon>
        <taxon>Epsilonproteobacteria</taxon>
        <taxon>Campylobacterales</taxon>
        <taxon>Arcobacteraceae</taxon>
        <taxon>Halarcobacter</taxon>
    </lineage>
</organism>
<dbReference type="InterPro" id="IPR000727">
    <property type="entry name" value="T_SNARE_dom"/>
</dbReference>
<evidence type="ECO:0000259" key="3">
    <source>
        <dbReference type="PROSITE" id="PS50112"/>
    </source>
</evidence>
<sequence>MSIFISKKQKAQLETINQNFAVISFTPEGVIKEANRAFLDAMGYELNEVVGKHHSIFCDKNYVNSSSYTKFWSDLALGKVNTSEFKRVKKNGESIFIQASYSPVKDSSGKVYEVIKFAQDITEQKLKNLYIQSQIDAISKSQAIIEFDINGIIQTANENFLNTLGYRLEEIVGKHHSIFCEKSYVDSNAYEKFWEKLKRGEFDSGQYKRVSKSGKDIWIMASYNPILDLDGRPYRVIKFATDISERKKMMIQIDKDVNKLGTSLNNLSTTSYSLTQRAKETMTEAQEVSSSVIEVNSSTSEVSQKIQTMQKSIIEISESTQKSKKVADEAQEKTGRIIEAIKKLNNESEKIDETIGMISQIAFQTNILSLNAAVEAATAGEAGKGFAVVAQEVRNLANRSDEATKEITTAIEYIQNLVRESLESITNIDETIKQMNIMSNQISDSMIEQKSLSNDVANLTLQNSDKLNQVTNNISSLSTNAKETDVESNDNLNVSNELIEVSNDLIETLTKLR</sequence>
<dbReference type="CDD" id="cd00130">
    <property type="entry name" value="PAS"/>
    <property type="match status" value="2"/>
</dbReference>
<dbReference type="PANTHER" id="PTHR24422">
    <property type="entry name" value="CHEMOTAXIS PROTEIN METHYLTRANSFERASE"/>
    <property type="match status" value="1"/>
</dbReference>
<dbReference type="NCBIfam" id="TIGR00229">
    <property type="entry name" value="sensory_box"/>
    <property type="match status" value="2"/>
</dbReference>
<dbReference type="InterPro" id="IPR004089">
    <property type="entry name" value="MCPsignal_dom"/>
</dbReference>